<reference evidence="1" key="2">
    <citation type="submission" date="2020-09" db="EMBL/GenBank/DDBJ databases">
        <authorList>
            <person name="Sun Q."/>
            <person name="Zhou Y."/>
        </authorList>
    </citation>
    <scope>NUCLEOTIDE SEQUENCE</scope>
    <source>
        <strain evidence="1">CGMCC 4.3508</strain>
    </source>
</reference>
<dbReference type="EMBL" id="BMMH01000022">
    <property type="protein sequence ID" value="GGL38801.1"/>
    <property type="molecule type" value="Genomic_DNA"/>
</dbReference>
<dbReference type="Gene3D" id="2.30.110.10">
    <property type="entry name" value="Electron Transport, Fmn-binding Protein, Chain A"/>
    <property type="match status" value="1"/>
</dbReference>
<organism evidence="1 2">
    <name type="scientific">Nocardia jinanensis</name>
    <dbReference type="NCBI Taxonomy" id="382504"/>
    <lineage>
        <taxon>Bacteria</taxon>
        <taxon>Bacillati</taxon>
        <taxon>Actinomycetota</taxon>
        <taxon>Actinomycetes</taxon>
        <taxon>Mycobacteriales</taxon>
        <taxon>Nocardiaceae</taxon>
        <taxon>Nocardia</taxon>
    </lineage>
</organism>
<dbReference type="Proteomes" id="UP000638263">
    <property type="component" value="Unassembled WGS sequence"/>
</dbReference>
<dbReference type="InterPro" id="IPR012349">
    <property type="entry name" value="Split_barrel_FMN-bd"/>
</dbReference>
<name>A0A917RWU1_9NOCA</name>
<accession>A0A917RWU1</accession>
<evidence type="ECO:0000313" key="1">
    <source>
        <dbReference type="EMBL" id="GGL38801.1"/>
    </source>
</evidence>
<proteinExistence type="predicted"/>
<evidence type="ECO:0000313" key="2">
    <source>
        <dbReference type="Proteomes" id="UP000638263"/>
    </source>
</evidence>
<gene>
    <name evidence="1" type="ORF">GCM10011588_61750</name>
</gene>
<keyword evidence="2" id="KW-1185">Reference proteome</keyword>
<protein>
    <submittedName>
        <fullName evidence="1">Nitroreductase</fullName>
    </submittedName>
</protein>
<dbReference type="GO" id="GO:0016491">
    <property type="term" value="F:oxidoreductase activity"/>
    <property type="evidence" value="ECO:0007669"/>
    <property type="project" value="InterPro"/>
</dbReference>
<dbReference type="InterPro" id="IPR004378">
    <property type="entry name" value="F420H2_quin_Rdtase"/>
</dbReference>
<sequence length="152" mass="16852">MTDATTRYLGPTGFDAIFNRIANLLPKLGISIAGSRLLAVRGRRSGEWRTTMVNLMTAADGQRYLVAPRGHTQWVRNLRVAGTGELRLGRRTEVFGAVEVDDADKVPLLRLYLERWGWEVGRFFEGITKDSTDAELAGIAPGFPVFRIESAS</sequence>
<dbReference type="RefSeq" id="WP_062999978.1">
    <property type="nucleotide sequence ID" value="NZ_BMMH01000022.1"/>
</dbReference>
<dbReference type="AlphaFoldDB" id="A0A917RWU1"/>
<dbReference type="Pfam" id="PF04075">
    <property type="entry name" value="F420H2_quin_red"/>
    <property type="match status" value="1"/>
</dbReference>
<reference evidence="1" key="1">
    <citation type="journal article" date="2014" name="Int. J. Syst. Evol. Microbiol.">
        <title>Complete genome sequence of Corynebacterium casei LMG S-19264T (=DSM 44701T), isolated from a smear-ripened cheese.</title>
        <authorList>
            <consortium name="US DOE Joint Genome Institute (JGI-PGF)"/>
            <person name="Walter F."/>
            <person name="Albersmeier A."/>
            <person name="Kalinowski J."/>
            <person name="Ruckert C."/>
        </authorList>
    </citation>
    <scope>NUCLEOTIDE SEQUENCE</scope>
    <source>
        <strain evidence="1">CGMCC 4.3508</strain>
    </source>
</reference>
<comment type="caution">
    <text evidence="1">The sequence shown here is derived from an EMBL/GenBank/DDBJ whole genome shotgun (WGS) entry which is preliminary data.</text>
</comment>